<proteinExistence type="predicted"/>
<keyword evidence="3" id="KW-1185">Reference proteome</keyword>
<dbReference type="EMBL" id="KZ559189">
    <property type="protein sequence ID" value="PLB33960.1"/>
    <property type="molecule type" value="Genomic_DNA"/>
</dbReference>
<dbReference type="Proteomes" id="UP000234585">
    <property type="component" value="Unassembled WGS sequence"/>
</dbReference>
<protein>
    <submittedName>
        <fullName evidence="2">Uncharacterized protein</fullName>
    </submittedName>
</protein>
<feature type="region of interest" description="Disordered" evidence="1">
    <location>
        <begin position="119"/>
        <end position="142"/>
    </location>
</feature>
<evidence type="ECO:0000313" key="2">
    <source>
        <dbReference type="EMBL" id="PLB33960.1"/>
    </source>
</evidence>
<dbReference type="GeneID" id="36527191"/>
<gene>
    <name evidence="2" type="ORF">BDW47DRAFT_84972</name>
</gene>
<evidence type="ECO:0000256" key="1">
    <source>
        <dbReference type="SAM" id="MobiDB-lite"/>
    </source>
</evidence>
<organism evidence="2 3">
    <name type="scientific">Aspergillus candidus</name>
    <dbReference type="NCBI Taxonomy" id="41067"/>
    <lineage>
        <taxon>Eukaryota</taxon>
        <taxon>Fungi</taxon>
        <taxon>Dikarya</taxon>
        <taxon>Ascomycota</taxon>
        <taxon>Pezizomycotina</taxon>
        <taxon>Eurotiomycetes</taxon>
        <taxon>Eurotiomycetidae</taxon>
        <taxon>Eurotiales</taxon>
        <taxon>Aspergillaceae</taxon>
        <taxon>Aspergillus</taxon>
        <taxon>Aspergillus subgen. Circumdati</taxon>
    </lineage>
</organism>
<evidence type="ECO:0000313" key="3">
    <source>
        <dbReference type="Proteomes" id="UP000234585"/>
    </source>
</evidence>
<dbReference type="AlphaFoldDB" id="A0A2I2F016"/>
<sequence length="159" mass="17556">MLSDHDVHMAVVGCQDSAHCLLTPTACTATTPPTKPYTPPCPCRSHRFVLPQSTSPITTINPAPIRIINDISQVAVHRLNSAVLLTSEEDTKSTSRDPPIRFTNDQLVYRQQFAVPALSLRGPDPLDRETATDPNPNPIPNTQHGDFFFFHDLIFLDAT</sequence>
<reference evidence="2 3" key="1">
    <citation type="submission" date="2017-12" db="EMBL/GenBank/DDBJ databases">
        <authorList>
            <consortium name="DOE Joint Genome Institute"/>
            <person name="Haridas S."/>
            <person name="Kjaerbolling I."/>
            <person name="Vesth T.C."/>
            <person name="Frisvad J.C."/>
            <person name="Nybo J.L."/>
            <person name="Theobald S."/>
            <person name="Kuo A."/>
            <person name="Bowyer P."/>
            <person name="Matsuda Y."/>
            <person name="Mondo S."/>
            <person name="Lyhne E.K."/>
            <person name="Kogle M.E."/>
            <person name="Clum A."/>
            <person name="Lipzen A."/>
            <person name="Salamov A."/>
            <person name="Ngan C.Y."/>
            <person name="Daum C."/>
            <person name="Chiniquy J."/>
            <person name="Barry K."/>
            <person name="LaButti K."/>
            <person name="Simmons B.A."/>
            <person name="Magnuson J.K."/>
            <person name="Mortensen U.H."/>
            <person name="Larsen T.O."/>
            <person name="Grigoriev I.V."/>
            <person name="Baker S.E."/>
            <person name="Andersen M.R."/>
            <person name="Nordberg H.P."/>
            <person name="Cantor M.N."/>
            <person name="Hua S.X."/>
        </authorList>
    </citation>
    <scope>NUCLEOTIDE SEQUENCE [LARGE SCALE GENOMIC DNA]</scope>
    <source>
        <strain evidence="2 3">CBS 102.13</strain>
    </source>
</reference>
<name>A0A2I2F016_ASPCN</name>
<accession>A0A2I2F016</accession>
<dbReference type="RefSeq" id="XP_024667972.1">
    <property type="nucleotide sequence ID" value="XM_024820031.1"/>
</dbReference>